<dbReference type="OrthoDB" id="9784571at2"/>
<keyword evidence="8" id="KW-0411">Iron-sulfur</keyword>
<dbReference type="InterPro" id="IPR017896">
    <property type="entry name" value="4Fe4S_Fe-S-bd"/>
</dbReference>
<dbReference type="SUPFAM" id="SSF48371">
    <property type="entry name" value="ARM repeat"/>
    <property type="match status" value="1"/>
</dbReference>
<dbReference type="EC" id="1.17.99.6" evidence="10"/>
<comment type="caution">
    <text evidence="10">The sequence shown here is derived from an EMBL/GenBank/DDBJ whole genome shotgun (WGS) entry which is preliminary data.</text>
</comment>
<feature type="domain" description="4Fe-4S ferredoxin-type" evidence="9">
    <location>
        <begin position="171"/>
        <end position="201"/>
    </location>
</feature>
<keyword evidence="7" id="KW-0408">Iron</keyword>
<dbReference type="GO" id="GO:0052693">
    <property type="term" value="F:epoxyqueuosine reductase activity"/>
    <property type="evidence" value="ECO:0007669"/>
    <property type="project" value="UniProtKB-EC"/>
</dbReference>
<dbReference type="EMBL" id="VULR01000001">
    <property type="protein sequence ID" value="MSS42202.1"/>
    <property type="molecule type" value="Genomic_DNA"/>
</dbReference>
<evidence type="ECO:0000256" key="1">
    <source>
        <dbReference type="ARBA" id="ARBA00022485"/>
    </source>
</evidence>
<dbReference type="PROSITE" id="PS51379">
    <property type="entry name" value="4FE4S_FER_2"/>
    <property type="match status" value="1"/>
</dbReference>
<keyword evidence="1" id="KW-0004">4Fe-4S</keyword>
<dbReference type="NCBIfam" id="TIGR00276">
    <property type="entry name" value="tRNA epoxyqueuosine(34) reductase QueG"/>
    <property type="match status" value="1"/>
</dbReference>
<keyword evidence="5" id="KW-0671">Queuosine biosynthesis</keyword>
<dbReference type="RefSeq" id="WP_154481437.1">
    <property type="nucleotide sequence ID" value="NZ_JAHLOA010000017.1"/>
</dbReference>
<proteinExistence type="predicted"/>
<dbReference type="SUPFAM" id="SSF54862">
    <property type="entry name" value="4Fe-4S ferredoxins"/>
    <property type="match status" value="1"/>
</dbReference>
<protein>
    <submittedName>
        <fullName evidence="10">tRNA epoxyqueuosine(34) reductase QueG</fullName>
        <ecNumber evidence="10">1.17.99.6</ecNumber>
    </submittedName>
</protein>
<evidence type="ECO:0000256" key="6">
    <source>
        <dbReference type="ARBA" id="ARBA00023002"/>
    </source>
</evidence>
<evidence type="ECO:0000256" key="4">
    <source>
        <dbReference type="ARBA" id="ARBA00022723"/>
    </source>
</evidence>
<dbReference type="InterPro" id="IPR013542">
    <property type="entry name" value="QueG_DUF1730"/>
</dbReference>
<dbReference type="GO" id="GO:0008616">
    <property type="term" value="P:tRNA queuosine(34) biosynthetic process"/>
    <property type="evidence" value="ECO:0007669"/>
    <property type="project" value="UniProtKB-KW"/>
</dbReference>
<evidence type="ECO:0000256" key="8">
    <source>
        <dbReference type="ARBA" id="ARBA00023014"/>
    </source>
</evidence>
<keyword evidence="2" id="KW-0963">Cytoplasm</keyword>
<name>A0A844FE01_9FIRM</name>
<dbReference type="Pfam" id="PF08331">
    <property type="entry name" value="QueG_DUF1730"/>
    <property type="match status" value="1"/>
</dbReference>
<dbReference type="AlphaFoldDB" id="A0A844FE01"/>
<dbReference type="PANTHER" id="PTHR30002:SF4">
    <property type="entry name" value="EPOXYQUEUOSINE REDUCTASE"/>
    <property type="match status" value="1"/>
</dbReference>
<accession>A0A844FE01</accession>
<dbReference type="Gene3D" id="3.30.70.20">
    <property type="match status" value="1"/>
</dbReference>
<dbReference type="PROSITE" id="PS00198">
    <property type="entry name" value="4FE4S_FER_1"/>
    <property type="match status" value="1"/>
</dbReference>
<sequence length="372" mass="43383">MDFKKYIIGKSKEVGIDVIGFADCNKLNNLKGYLIERRENNKETEFEERDIEKRIDPKKVFPSCKTIITIGVSYNVEFNDKVEYKFKGKISKSSWGEDYHRVIKEKMGKLINEIKKEKDFKYEYFVDTGPLIDRELAKKSGIGWYGKNCSIINNFYGSFIFIGYILTDLDIEPDIEVEEGCNDCNLCIKACPTGALEEPYRLNPKKCISYLTQTKNEIPYELREKMGIKIYGCDTCQLICPINKRAVKSDKNEFIPKITKGYIDIEELFTLSNRQFKEKYGHMAGSWRGRNILRRNSLIALGNMKEKKNIYFLKDLLNDENPMIRKYATWSILNIDINIGSSIIKEAIKVEKNEDVKKEMESLLKYFQNKNC</sequence>
<dbReference type="InterPro" id="IPR004453">
    <property type="entry name" value="QueG"/>
</dbReference>
<dbReference type="InterPro" id="IPR017900">
    <property type="entry name" value="4Fe4S_Fe_S_CS"/>
</dbReference>
<keyword evidence="3" id="KW-0819">tRNA processing</keyword>
<organism evidence="10 11">
    <name type="scientific">Anaerosalibacter bizertensis</name>
    <dbReference type="NCBI Taxonomy" id="932217"/>
    <lineage>
        <taxon>Bacteria</taxon>
        <taxon>Bacillati</taxon>
        <taxon>Bacillota</taxon>
        <taxon>Tissierellia</taxon>
        <taxon>Tissierellales</taxon>
        <taxon>Sporanaerobacteraceae</taxon>
        <taxon>Anaerosalibacter</taxon>
    </lineage>
</organism>
<evidence type="ECO:0000256" key="3">
    <source>
        <dbReference type="ARBA" id="ARBA00022694"/>
    </source>
</evidence>
<dbReference type="GO" id="GO:0046872">
    <property type="term" value="F:metal ion binding"/>
    <property type="evidence" value="ECO:0007669"/>
    <property type="project" value="UniProtKB-KW"/>
</dbReference>
<evidence type="ECO:0000313" key="11">
    <source>
        <dbReference type="Proteomes" id="UP000462760"/>
    </source>
</evidence>
<dbReference type="Proteomes" id="UP000462760">
    <property type="component" value="Unassembled WGS sequence"/>
</dbReference>
<dbReference type="GO" id="GO:0051539">
    <property type="term" value="F:4 iron, 4 sulfur cluster binding"/>
    <property type="evidence" value="ECO:0007669"/>
    <property type="project" value="UniProtKB-KW"/>
</dbReference>
<evidence type="ECO:0000313" key="10">
    <source>
        <dbReference type="EMBL" id="MSS42202.1"/>
    </source>
</evidence>
<keyword evidence="4" id="KW-0479">Metal-binding</keyword>
<dbReference type="InterPro" id="IPR016024">
    <property type="entry name" value="ARM-type_fold"/>
</dbReference>
<evidence type="ECO:0000256" key="7">
    <source>
        <dbReference type="ARBA" id="ARBA00023004"/>
    </source>
</evidence>
<gene>
    <name evidence="10" type="primary">queG</name>
    <name evidence="10" type="ORF">FYJ27_00415</name>
</gene>
<dbReference type="PANTHER" id="PTHR30002">
    <property type="entry name" value="EPOXYQUEUOSINE REDUCTASE"/>
    <property type="match status" value="1"/>
</dbReference>
<dbReference type="Pfam" id="PF13484">
    <property type="entry name" value="Fer4_16"/>
    <property type="match status" value="1"/>
</dbReference>
<evidence type="ECO:0000259" key="9">
    <source>
        <dbReference type="PROSITE" id="PS51379"/>
    </source>
</evidence>
<evidence type="ECO:0000256" key="2">
    <source>
        <dbReference type="ARBA" id="ARBA00022490"/>
    </source>
</evidence>
<reference evidence="10 11" key="1">
    <citation type="submission" date="2019-08" db="EMBL/GenBank/DDBJ databases">
        <title>In-depth cultivation of the pig gut microbiome towards novel bacterial diversity and tailored functional studies.</title>
        <authorList>
            <person name="Wylensek D."/>
            <person name="Hitch T.C.A."/>
            <person name="Clavel T."/>
        </authorList>
    </citation>
    <scope>NUCLEOTIDE SEQUENCE [LARGE SCALE GENOMIC DNA]</scope>
    <source>
        <strain evidence="10 11">Med78-601-WT-4W-RMD-3</strain>
    </source>
</reference>
<keyword evidence="6 10" id="KW-0560">Oxidoreductase</keyword>
<evidence type="ECO:0000256" key="5">
    <source>
        <dbReference type="ARBA" id="ARBA00022785"/>
    </source>
</evidence>